<evidence type="ECO:0000256" key="1">
    <source>
        <dbReference type="SAM" id="MobiDB-lite"/>
    </source>
</evidence>
<dbReference type="RefSeq" id="XP_020066733.1">
    <property type="nucleotide sequence ID" value="XM_020206197.1"/>
</dbReference>
<evidence type="ECO:0000313" key="3">
    <source>
        <dbReference type="Proteomes" id="UP000094285"/>
    </source>
</evidence>
<organism evidence="2 3">
    <name type="scientific">Suhomyces tanzawaensis NRRL Y-17324</name>
    <dbReference type="NCBI Taxonomy" id="984487"/>
    <lineage>
        <taxon>Eukaryota</taxon>
        <taxon>Fungi</taxon>
        <taxon>Dikarya</taxon>
        <taxon>Ascomycota</taxon>
        <taxon>Saccharomycotina</taxon>
        <taxon>Pichiomycetes</taxon>
        <taxon>Debaryomycetaceae</taxon>
        <taxon>Suhomyces</taxon>
    </lineage>
</organism>
<name>A0A1E4SQ26_9ASCO</name>
<gene>
    <name evidence="2" type="ORF">CANTADRAFT_113117</name>
</gene>
<feature type="compositionally biased region" description="Polar residues" evidence="1">
    <location>
        <begin position="58"/>
        <end position="70"/>
    </location>
</feature>
<feature type="compositionally biased region" description="Basic and acidic residues" evidence="1">
    <location>
        <begin position="24"/>
        <end position="35"/>
    </location>
</feature>
<dbReference type="GeneID" id="30980334"/>
<dbReference type="AlphaFoldDB" id="A0A1E4SQ26"/>
<protein>
    <submittedName>
        <fullName evidence="2">Uncharacterized protein</fullName>
    </submittedName>
</protein>
<dbReference type="EMBL" id="KV453909">
    <property type="protein sequence ID" value="ODV81611.1"/>
    <property type="molecule type" value="Genomic_DNA"/>
</dbReference>
<evidence type="ECO:0000313" key="2">
    <source>
        <dbReference type="EMBL" id="ODV81611.1"/>
    </source>
</evidence>
<dbReference type="Proteomes" id="UP000094285">
    <property type="component" value="Unassembled WGS sequence"/>
</dbReference>
<keyword evidence="3" id="KW-1185">Reference proteome</keyword>
<accession>A0A1E4SQ26</accession>
<feature type="region of interest" description="Disordered" evidence="1">
    <location>
        <begin position="1"/>
        <end position="77"/>
    </location>
</feature>
<sequence length="110" mass="12345">MRVVVGAHEGVPYWVENGPNGPKRTLDRVEQRQQPDPRLWARHHQKSSGYRGDGPIPANQQLDPSRSGPRTTLEKTVPVPPICRTGVFSVIVPHVGERYDDLIADYLLTI</sequence>
<reference evidence="3" key="1">
    <citation type="submission" date="2016-05" db="EMBL/GenBank/DDBJ databases">
        <title>Comparative genomics of biotechnologically important yeasts.</title>
        <authorList>
            <consortium name="DOE Joint Genome Institute"/>
            <person name="Riley R."/>
            <person name="Haridas S."/>
            <person name="Wolfe K.H."/>
            <person name="Lopes M.R."/>
            <person name="Hittinger C.T."/>
            <person name="Goker M."/>
            <person name="Salamov A."/>
            <person name="Wisecaver J."/>
            <person name="Long T.M."/>
            <person name="Aerts A.L."/>
            <person name="Barry K."/>
            <person name="Choi C."/>
            <person name="Clum A."/>
            <person name="Coughlan A.Y."/>
            <person name="Deshpande S."/>
            <person name="Douglass A.P."/>
            <person name="Hanson S.J."/>
            <person name="Klenk H.-P."/>
            <person name="Labutti K."/>
            <person name="Lapidus A."/>
            <person name="Lindquist E."/>
            <person name="Lipzen A."/>
            <person name="Meier-Kolthoff J.P."/>
            <person name="Ohm R.A."/>
            <person name="Otillar R.P."/>
            <person name="Pangilinan J."/>
            <person name="Peng Y."/>
            <person name="Rokas A."/>
            <person name="Rosa C.A."/>
            <person name="Scheuner C."/>
            <person name="Sibirny A.A."/>
            <person name="Slot J.C."/>
            <person name="Stielow J.B."/>
            <person name="Sun H."/>
            <person name="Kurtzman C.P."/>
            <person name="Blackwell M."/>
            <person name="Grigoriev I.V."/>
            <person name="Jeffries T.W."/>
        </authorList>
    </citation>
    <scope>NUCLEOTIDE SEQUENCE [LARGE SCALE GENOMIC DNA]</scope>
    <source>
        <strain evidence="3">NRRL Y-17324</strain>
    </source>
</reference>
<proteinExistence type="predicted"/>